<dbReference type="GO" id="GO:0005198">
    <property type="term" value="F:structural molecule activity"/>
    <property type="evidence" value="ECO:0007669"/>
    <property type="project" value="InterPro"/>
</dbReference>
<keyword evidence="4" id="KW-1185">Reference proteome</keyword>
<dbReference type="GO" id="GO:0004623">
    <property type="term" value="F:phospholipase A2 activity"/>
    <property type="evidence" value="ECO:0007669"/>
    <property type="project" value="InterPro"/>
</dbReference>
<gene>
    <name evidence="3" type="ORF">AGLY_018123</name>
</gene>
<dbReference type="GO" id="GO:0050482">
    <property type="term" value="P:arachidonate secretion"/>
    <property type="evidence" value="ECO:0007669"/>
    <property type="project" value="InterPro"/>
</dbReference>
<evidence type="ECO:0000313" key="3">
    <source>
        <dbReference type="EMBL" id="KAE9521479.1"/>
    </source>
</evidence>
<dbReference type="InterPro" id="IPR001584">
    <property type="entry name" value="Integrase_cat-core"/>
</dbReference>
<dbReference type="Gene3D" id="3.30.420.10">
    <property type="entry name" value="Ribonuclease H-like superfamily/Ribonuclease H"/>
    <property type="match status" value="2"/>
</dbReference>
<proteinExistence type="predicted"/>
<organism evidence="3 4">
    <name type="scientific">Aphis glycines</name>
    <name type="common">Soybean aphid</name>
    <dbReference type="NCBI Taxonomy" id="307491"/>
    <lineage>
        <taxon>Eukaryota</taxon>
        <taxon>Metazoa</taxon>
        <taxon>Ecdysozoa</taxon>
        <taxon>Arthropoda</taxon>
        <taxon>Hexapoda</taxon>
        <taxon>Insecta</taxon>
        <taxon>Pterygota</taxon>
        <taxon>Neoptera</taxon>
        <taxon>Paraneoptera</taxon>
        <taxon>Hemiptera</taxon>
        <taxon>Sternorrhyncha</taxon>
        <taxon>Aphidomorpha</taxon>
        <taxon>Aphidoidea</taxon>
        <taxon>Aphididae</taxon>
        <taxon>Aphidini</taxon>
        <taxon>Aphis</taxon>
        <taxon>Aphis</taxon>
    </lineage>
</organism>
<keyword evidence="1" id="KW-0175">Coiled coil</keyword>
<evidence type="ECO:0000256" key="1">
    <source>
        <dbReference type="SAM" id="Coils"/>
    </source>
</evidence>
<dbReference type="InterPro" id="IPR049512">
    <property type="entry name" value="DJR-like_dom"/>
</dbReference>
<dbReference type="InterPro" id="IPR036397">
    <property type="entry name" value="RNaseH_sf"/>
</dbReference>
<dbReference type="Proteomes" id="UP000475862">
    <property type="component" value="Unassembled WGS sequence"/>
</dbReference>
<dbReference type="Pfam" id="PF08398">
    <property type="entry name" value="Phospholip_A2_4"/>
    <property type="match status" value="1"/>
</dbReference>
<dbReference type="PROSITE" id="PS50994">
    <property type="entry name" value="INTEGRASE"/>
    <property type="match status" value="1"/>
</dbReference>
<dbReference type="GO" id="GO:0015074">
    <property type="term" value="P:DNA integration"/>
    <property type="evidence" value="ECO:0007669"/>
    <property type="project" value="InterPro"/>
</dbReference>
<evidence type="ECO:0000259" key="2">
    <source>
        <dbReference type="PROSITE" id="PS50994"/>
    </source>
</evidence>
<feature type="domain" description="Integrase catalytic" evidence="2">
    <location>
        <begin position="1043"/>
        <end position="1138"/>
    </location>
</feature>
<dbReference type="SUPFAM" id="SSF53098">
    <property type="entry name" value="Ribonuclease H-like"/>
    <property type="match status" value="1"/>
</dbReference>
<dbReference type="PANTHER" id="PTHR46585">
    <property type="entry name" value="INTEGRASE CORE DOMAIN CONTAINING PROTEIN"/>
    <property type="match status" value="1"/>
</dbReference>
<dbReference type="AlphaFoldDB" id="A0A6G0ST35"/>
<dbReference type="Pfam" id="PF26634">
    <property type="entry name" value="DUF8207"/>
    <property type="match status" value="1"/>
</dbReference>
<sequence>MDIERIRKDLENKIDKVNKIKADNKKETKRGGSMNNKISIEEADRVIQLKDKLKKIYKNAALKNIYYEEEKEKSYGPVTNELKNIVTAVNEVKDINIKTDEDIQKILIPYQRPELLRLSSTDEKFTPVKSTLASRSPLTIKSPLKPVKPATPTIKLGENTTKYLPRIKDPHFGIYYNNGNYMIGKDIINFKDDNIIFLNGKTYKGTPGLFRLLCYYVCPPPEYYTQEDFNNYKEILITTDSIYQNNDKGPGRVKSSKGDKYNNMIADIWKELRAAKQTENDLQENKSNLKSDFQKEGSGLKKYSEDQIEYKYIHNLSELLKRLYFIASEEKAGNNNFDNEKLGVVHFFSTELEKLAVTPQGIDYLISYVTSLPEKVVEGSGLMNNLLNSKFMPEIHWPGYNYLGPFTDLEKKKKPVNELDKAAMEHDYYYKEHKDIKTRHIGDKILEDKAWNRFIDPNASLGEKTAALVTTNAMKNKLKKAKNNKKGVRLVITNKQLKNKVGGFLPLIIAGIGALSALAGGASAVANTFIDANDKKKKREEAERHNKEMENNIKNIKTLQIGCFMKDKLPLKPWKNECGILNLNNSEQSGSHWVAWVKNDKKKIYFDSYGDCNPPKEVVKYLGKDNLFYTTDEFQNYNDPPMCGHLCLDFIKENSFLNIKKSKYQLSGRVLQADGTNYPKGSNIILVDNFVAFLFTRIEVKKHGKIIDTIDNVGRCSLIKGTISYSADLSGPTINCGFQSKFTGGGYFSAVGKLSNLCLGFFKDIQYPVYKGGFEISFLRHSDDDALFREKNDKNELSSAGKIIIDEFNIRIPYVVYDDMNKIKLINELTSLSQRNEYMFIFKSWQCIEERSITGKTLTKDITNMYRNVHNPLFAIVAFQTDKLDNQLRDPIQFNNCNLKNIWLDIDSMRYPEELLNLDFKTEKFNIAYDMLMDYKNVYNRLHRDLSLMYITPQQFKDTRPFFVINMSRQPSQISGSKTSIVLHADFNEDVPANTICYICLVSEVYELFKPARKHFETRHFIQRGINDTWQADLYCFYRPKAKTDDPSYSLRNKHNANKAEDNHKTLYKTNDGYKYILNVIDTFSKYVWSVPLKTKTGLEVANAFSQIFKYDVPKNVHVDKGTDKKASIIERFNRTFGDKLKKVLYLNNVWISELPKIIKTYNNTYHRTIKMKPADVSKKNENDLLSTVYNYDISNSKPKFEINDRVRLSSINDVYRNKLKTNWSKEIFIVEKVFKSNVVYYKIYDIEGTVYEEELLLSLL</sequence>
<name>A0A6G0ST35_APHGL</name>
<feature type="coiled-coil region" evidence="1">
    <location>
        <begin position="3"/>
        <end position="30"/>
    </location>
</feature>
<dbReference type="OrthoDB" id="6761856at2759"/>
<feature type="coiled-coil region" evidence="1">
    <location>
        <begin position="532"/>
        <end position="559"/>
    </location>
</feature>
<evidence type="ECO:0000313" key="4">
    <source>
        <dbReference type="Proteomes" id="UP000475862"/>
    </source>
</evidence>
<dbReference type="PANTHER" id="PTHR46585:SF1">
    <property type="entry name" value="CHROMO DOMAIN-CONTAINING PROTEIN"/>
    <property type="match status" value="1"/>
</dbReference>
<dbReference type="InterPro" id="IPR013607">
    <property type="entry name" value="Phospholipase_A2-like"/>
</dbReference>
<protein>
    <recommendedName>
        <fullName evidence="2">Integrase catalytic domain-containing protein</fullName>
    </recommendedName>
</protein>
<dbReference type="InterPro" id="IPR036444">
    <property type="entry name" value="PLipase_A2_dom_sf"/>
</dbReference>
<reference evidence="3 4" key="1">
    <citation type="submission" date="2019-08" db="EMBL/GenBank/DDBJ databases">
        <title>The genome of the soybean aphid Biotype 1, its phylome, world population structure and adaptation to the North American continent.</title>
        <authorList>
            <person name="Giordano R."/>
            <person name="Donthu R.K."/>
            <person name="Hernandez A.G."/>
            <person name="Wright C.L."/>
            <person name="Zimin A.V."/>
        </authorList>
    </citation>
    <scope>NUCLEOTIDE SEQUENCE [LARGE SCALE GENOMIC DNA]</scope>
    <source>
        <tissue evidence="3">Whole aphids</tissue>
    </source>
</reference>
<dbReference type="Pfam" id="PF21738">
    <property type="entry name" value="DJR-like_dom"/>
    <property type="match status" value="1"/>
</dbReference>
<dbReference type="Gene3D" id="1.20.90.10">
    <property type="entry name" value="Phospholipase A2 domain"/>
    <property type="match status" value="1"/>
</dbReference>
<dbReference type="GO" id="GO:0003676">
    <property type="term" value="F:nucleic acid binding"/>
    <property type="evidence" value="ECO:0007669"/>
    <property type="project" value="InterPro"/>
</dbReference>
<dbReference type="Gene3D" id="3.40.395.10">
    <property type="entry name" value="Adenoviral Proteinase, Chain A"/>
    <property type="match status" value="1"/>
</dbReference>
<accession>A0A6G0ST35</accession>
<comment type="caution">
    <text evidence="3">The sequence shown here is derived from an EMBL/GenBank/DDBJ whole genome shotgun (WGS) entry which is preliminary data.</text>
</comment>
<dbReference type="GO" id="GO:0006644">
    <property type="term" value="P:phospholipid metabolic process"/>
    <property type="evidence" value="ECO:0007669"/>
    <property type="project" value="InterPro"/>
</dbReference>
<dbReference type="InterPro" id="IPR012337">
    <property type="entry name" value="RNaseH-like_sf"/>
</dbReference>
<dbReference type="InterPro" id="IPR058520">
    <property type="entry name" value="DUF8207"/>
</dbReference>
<dbReference type="EMBL" id="VYZN01002798">
    <property type="protein sequence ID" value="KAE9521479.1"/>
    <property type="molecule type" value="Genomic_DNA"/>
</dbReference>